<organism evidence="2 3">
    <name type="scientific">Haliangium ochraceum (strain DSM 14365 / JCM 11303 / SMP-2)</name>
    <dbReference type="NCBI Taxonomy" id="502025"/>
    <lineage>
        <taxon>Bacteria</taxon>
        <taxon>Pseudomonadati</taxon>
        <taxon>Myxococcota</taxon>
        <taxon>Polyangia</taxon>
        <taxon>Haliangiales</taxon>
        <taxon>Kofleriaceae</taxon>
        <taxon>Haliangium</taxon>
    </lineage>
</organism>
<dbReference type="CDD" id="cd07389">
    <property type="entry name" value="MPP_PhoD"/>
    <property type="match status" value="1"/>
</dbReference>
<dbReference type="SUPFAM" id="SSF56300">
    <property type="entry name" value="Metallo-dependent phosphatases"/>
    <property type="match status" value="1"/>
</dbReference>
<dbReference type="InterPro" id="IPR038607">
    <property type="entry name" value="PhoD-like_sf"/>
</dbReference>
<dbReference type="KEGG" id="hoh:Hoch_3232"/>
<dbReference type="SUPFAM" id="SSF56784">
    <property type="entry name" value="HAD-like"/>
    <property type="match status" value="1"/>
</dbReference>
<dbReference type="eggNOG" id="COG3540">
    <property type="taxonomic scope" value="Bacteria"/>
</dbReference>
<feature type="domain" description="PhoD-like phosphatase metallophosphatase" evidence="1">
    <location>
        <begin position="144"/>
        <end position="446"/>
    </location>
</feature>
<dbReference type="InterPro" id="IPR029052">
    <property type="entry name" value="Metallo-depent_PP-like"/>
</dbReference>
<gene>
    <name evidence="2" type="ordered locus">Hoch_3232</name>
</gene>
<dbReference type="Proteomes" id="UP000001880">
    <property type="component" value="Chromosome"/>
</dbReference>
<dbReference type="Pfam" id="PF09423">
    <property type="entry name" value="PhoD"/>
    <property type="match status" value="1"/>
</dbReference>
<dbReference type="HOGENOM" id="CLU_392683_0_0_7"/>
<dbReference type="STRING" id="502025.Hoch_3232"/>
<dbReference type="InterPro" id="IPR036412">
    <property type="entry name" value="HAD-like_sf"/>
</dbReference>
<dbReference type="eggNOG" id="COG5083">
    <property type="taxonomic scope" value="Bacteria"/>
</dbReference>
<evidence type="ECO:0000313" key="2">
    <source>
        <dbReference type="EMBL" id="ACY15734.1"/>
    </source>
</evidence>
<dbReference type="Pfam" id="PF24694">
    <property type="entry name" value="LNS2_PITM1-3"/>
    <property type="match status" value="1"/>
</dbReference>
<evidence type="ECO:0000259" key="1">
    <source>
        <dbReference type="Pfam" id="PF09423"/>
    </source>
</evidence>
<keyword evidence="3" id="KW-1185">Reference proteome</keyword>
<accession>D0LTP0</accession>
<dbReference type="PANTHER" id="PTHR43606:SF2">
    <property type="entry name" value="ALKALINE PHOSPHATASE FAMILY PROTEIN (AFU_ORTHOLOGUE AFUA_5G03860)"/>
    <property type="match status" value="1"/>
</dbReference>
<dbReference type="AlphaFoldDB" id="D0LTP0"/>
<proteinExistence type="predicted"/>
<dbReference type="Gene3D" id="2.60.40.380">
    <property type="entry name" value="Purple acid phosphatase-like, N-terminal"/>
    <property type="match status" value="1"/>
</dbReference>
<dbReference type="Gene3D" id="3.60.21.70">
    <property type="entry name" value="PhoD-like phosphatase"/>
    <property type="match status" value="1"/>
</dbReference>
<protein>
    <submittedName>
        <fullName evidence="2">Phosphodiesterase/alkaline phosphatase D-like protein</fullName>
    </submittedName>
</protein>
<name>D0LTP0_HALO1</name>
<dbReference type="EMBL" id="CP001804">
    <property type="protein sequence ID" value="ACY15734.1"/>
    <property type="molecule type" value="Genomic_DNA"/>
</dbReference>
<reference evidence="2 3" key="1">
    <citation type="journal article" date="2010" name="Stand. Genomic Sci.">
        <title>Complete genome sequence of Haliangium ochraceum type strain (SMP-2).</title>
        <authorList>
            <consortium name="US DOE Joint Genome Institute (JGI-PGF)"/>
            <person name="Ivanova N."/>
            <person name="Daum C."/>
            <person name="Lang E."/>
            <person name="Abt B."/>
            <person name="Kopitz M."/>
            <person name="Saunders E."/>
            <person name="Lapidus A."/>
            <person name="Lucas S."/>
            <person name="Glavina Del Rio T."/>
            <person name="Nolan M."/>
            <person name="Tice H."/>
            <person name="Copeland A."/>
            <person name="Cheng J.F."/>
            <person name="Chen F."/>
            <person name="Bruce D."/>
            <person name="Goodwin L."/>
            <person name="Pitluck S."/>
            <person name="Mavromatis K."/>
            <person name="Pati A."/>
            <person name="Mikhailova N."/>
            <person name="Chen A."/>
            <person name="Palaniappan K."/>
            <person name="Land M."/>
            <person name="Hauser L."/>
            <person name="Chang Y.J."/>
            <person name="Jeffries C.D."/>
            <person name="Detter J.C."/>
            <person name="Brettin T."/>
            <person name="Rohde M."/>
            <person name="Goker M."/>
            <person name="Bristow J."/>
            <person name="Markowitz V."/>
            <person name="Eisen J.A."/>
            <person name="Hugenholtz P."/>
            <person name="Kyrpides N.C."/>
            <person name="Klenk H.P."/>
        </authorList>
    </citation>
    <scope>NUCLEOTIDE SEQUENCE [LARGE SCALE GENOMIC DNA]</scope>
    <source>
        <strain evidence="3">DSM 14365 / CIP 107738 / JCM 11303 / AJ 13395 / SMP-2</strain>
    </source>
</reference>
<dbReference type="PANTHER" id="PTHR43606">
    <property type="entry name" value="PHOSPHATASE, PUTATIVE (AFU_ORTHOLOGUE AFUA_6G08710)-RELATED"/>
    <property type="match status" value="1"/>
</dbReference>
<sequence>MRFLTHGPHVGRLTSSSARIWLRLDGAGFARIRYAPLAPAPAPSVAAVAATTSPGKAPARVREESAEVSVRDASRLSAACEADPEADYIVNCDLTELRPDTAYTYRLEVSGDGEDFEPREILGFEYGQFTTFPDSETLPRELVFAFGSCFHPYQSGDRIFDGLSNICDREPNIRFGMWMGDQVYADLMPRELAHSSDDNMPSGRWHRPFRLLGKSDYCEAEDEVAYRKVYRAFWRSLAMRRTLMRLPSFRIFDDHEFSDNWGLEYENHDVDYRKRRKAALAAYELYQHATNPETPEGRYWYDFRVADVGFFVLDTRSERHWHGARQILDDEQFDALKAWLLRDDLAVKFIISSVPVVHVSMLWGIPVQEVIATSREQWSGFEAQRQELFGFIFDNELNNVFVLSGDVHISHIARLQREQGGMALHSFTSSPMSQESPPIQEYVALKDAPKGYDMSPVFTGAGCNVGLVRVTPRVELGEDQDGASAANSAARTGDKPAYDVSCELYDTRGERFFEYPGRAMVVLDIDRTLSTTNILKRDSTPYLNAAPVVQRLHESFGVIYLTARPRFLPYVSMARDWLREHGFPASQIVMLMNPLDLLPWHHDDYKSAMIEHMRDHQLHTPVVGIGDRSTDANAYRAHDLLPVIIDEDHEELPPQTHKIYPDAERSVWEQIEDHIFAPQTLAAIEKRFRKLYPGRAYAPRLY</sequence>
<evidence type="ECO:0000313" key="3">
    <source>
        <dbReference type="Proteomes" id="UP000001880"/>
    </source>
</evidence>
<dbReference type="InterPro" id="IPR052900">
    <property type="entry name" value="Phospholipid_Metab_Enz"/>
</dbReference>
<dbReference type="InterPro" id="IPR018946">
    <property type="entry name" value="PhoD-like_MPP"/>
</dbReference>